<evidence type="ECO:0000256" key="3">
    <source>
        <dbReference type="ARBA" id="ARBA00022448"/>
    </source>
</evidence>
<evidence type="ECO:0000256" key="1">
    <source>
        <dbReference type="ARBA" id="ARBA00004196"/>
    </source>
</evidence>
<evidence type="ECO:0000256" key="2">
    <source>
        <dbReference type="ARBA" id="ARBA00008520"/>
    </source>
</evidence>
<dbReference type="Gene3D" id="3.40.190.10">
    <property type="entry name" value="Periplasmic binding protein-like II"/>
    <property type="match status" value="1"/>
</dbReference>
<sequence length="447" mass="49501">MRKRIISSLFIMSLAAGLVLTGCGGKESGDVDEAKADATTAGTVPHDEVEGEIVFTAWGSDAELETDREVLDAFQKEYPNVKVKFEPINDDYLTKVETMMLAGEAPDVIYGHPKYFQKWASQDLLLDMQPYFDNNEQFMDDSVYATNLYDAFKYEDKMVATVNGADTFLLFYNQDLFDEAGVPYPTEDWTWSDFLAACDKLTIDKDGDGETDQYAITAGKGHEQIEAYMAAFGGQLYDDVNDPSEVQVNSELNQEALQMWYDLINKYGYAPDAEGTEVVTGGFDGGQIAMDVDGVYQCVYRSGVDFNMGLAALPMEDVNSHYVSLMAGYCIPKDTKYPEAAWALASFMQEKAGQEILASTGLITTVDKEVAESDAVINMEGAPDNHILRVTSLDNAVNVDAKLTNWQETVDSVWQPAIDKLYNGDLTVKETLEKIQSGLEEMLESGR</sequence>
<protein>
    <submittedName>
        <fullName evidence="6">Sugar ABC transporter substrate-binding protein</fullName>
    </submittedName>
</protein>
<evidence type="ECO:0000313" key="7">
    <source>
        <dbReference type="Proteomes" id="UP000295710"/>
    </source>
</evidence>
<dbReference type="SUPFAM" id="SSF53850">
    <property type="entry name" value="Periplasmic binding protein-like II"/>
    <property type="match status" value="1"/>
</dbReference>
<dbReference type="EMBL" id="SMMX01000004">
    <property type="protein sequence ID" value="TDA22424.1"/>
    <property type="molecule type" value="Genomic_DNA"/>
</dbReference>
<dbReference type="PROSITE" id="PS51257">
    <property type="entry name" value="PROKAR_LIPOPROTEIN"/>
    <property type="match status" value="1"/>
</dbReference>
<dbReference type="Pfam" id="PF01547">
    <property type="entry name" value="SBP_bac_1"/>
    <property type="match status" value="1"/>
</dbReference>
<accession>A0A4R4FFH6</accession>
<proteinExistence type="inferred from homology"/>
<comment type="subcellular location">
    <subcellularLocation>
        <location evidence="1">Cell envelope</location>
    </subcellularLocation>
</comment>
<reference evidence="6 7" key="1">
    <citation type="journal article" date="2016" name="Nat. Microbiol.">
        <title>The Mouse Intestinal Bacterial Collection (miBC) provides host-specific insight into cultured diversity and functional potential of the gut microbiota.</title>
        <authorList>
            <person name="Lagkouvardos I."/>
            <person name="Pukall R."/>
            <person name="Abt B."/>
            <person name="Foesel B.U."/>
            <person name="Meier-Kolthoff J.P."/>
            <person name="Kumar N."/>
            <person name="Bresciani A."/>
            <person name="Martinez I."/>
            <person name="Just S."/>
            <person name="Ziegler C."/>
            <person name="Brugiroux S."/>
            <person name="Garzetti D."/>
            <person name="Wenning M."/>
            <person name="Bui T.P."/>
            <person name="Wang J."/>
            <person name="Hugenholtz F."/>
            <person name="Plugge C.M."/>
            <person name="Peterson D.A."/>
            <person name="Hornef M.W."/>
            <person name="Baines J.F."/>
            <person name="Smidt H."/>
            <person name="Walter J."/>
            <person name="Kristiansen K."/>
            <person name="Nielsen H.B."/>
            <person name="Haller D."/>
            <person name="Overmann J."/>
            <person name="Stecher B."/>
            <person name="Clavel T."/>
        </authorList>
    </citation>
    <scope>NUCLEOTIDE SEQUENCE [LARGE SCALE GENOMIC DNA]</scope>
    <source>
        <strain evidence="6 7">DSM 28560</strain>
    </source>
</reference>
<dbReference type="CDD" id="cd13585">
    <property type="entry name" value="PBP2_TMBP_like"/>
    <property type="match status" value="1"/>
</dbReference>
<dbReference type="PANTHER" id="PTHR43649">
    <property type="entry name" value="ARABINOSE-BINDING PROTEIN-RELATED"/>
    <property type="match status" value="1"/>
</dbReference>
<dbReference type="InterPro" id="IPR050490">
    <property type="entry name" value="Bact_solute-bd_prot1"/>
</dbReference>
<evidence type="ECO:0000256" key="5">
    <source>
        <dbReference type="SAM" id="SignalP"/>
    </source>
</evidence>
<comment type="caution">
    <text evidence="6">The sequence shown here is derived from an EMBL/GenBank/DDBJ whole genome shotgun (WGS) entry which is preliminary data.</text>
</comment>
<organism evidence="6 7">
    <name type="scientific">Extibacter muris</name>
    <dbReference type="NCBI Taxonomy" id="1796622"/>
    <lineage>
        <taxon>Bacteria</taxon>
        <taxon>Bacillati</taxon>
        <taxon>Bacillota</taxon>
        <taxon>Clostridia</taxon>
        <taxon>Lachnospirales</taxon>
        <taxon>Lachnospiraceae</taxon>
        <taxon>Extibacter</taxon>
    </lineage>
</organism>
<keyword evidence="3" id="KW-0813">Transport</keyword>
<dbReference type="GO" id="GO:0030313">
    <property type="term" value="C:cell envelope"/>
    <property type="evidence" value="ECO:0007669"/>
    <property type="project" value="UniProtKB-SubCell"/>
</dbReference>
<dbReference type="InterPro" id="IPR006059">
    <property type="entry name" value="SBP"/>
</dbReference>
<dbReference type="PANTHER" id="PTHR43649:SF31">
    <property type="entry name" value="SN-GLYCEROL-3-PHOSPHATE-BINDING PERIPLASMIC PROTEIN UGPB"/>
    <property type="match status" value="1"/>
</dbReference>
<dbReference type="AlphaFoldDB" id="A0A4R4FFH6"/>
<evidence type="ECO:0000313" key="6">
    <source>
        <dbReference type="EMBL" id="TDA22424.1"/>
    </source>
</evidence>
<name>A0A4R4FFH6_9FIRM</name>
<dbReference type="Proteomes" id="UP000295710">
    <property type="component" value="Unassembled WGS sequence"/>
</dbReference>
<evidence type="ECO:0000256" key="4">
    <source>
        <dbReference type="ARBA" id="ARBA00022729"/>
    </source>
</evidence>
<feature type="signal peptide" evidence="5">
    <location>
        <begin position="1"/>
        <end position="21"/>
    </location>
</feature>
<gene>
    <name evidence="6" type="ORF">E1963_06625</name>
</gene>
<dbReference type="RefSeq" id="WP_132276481.1">
    <property type="nucleotide sequence ID" value="NZ_JAOBST010000009.1"/>
</dbReference>
<keyword evidence="4 5" id="KW-0732">Signal</keyword>
<keyword evidence="7" id="KW-1185">Reference proteome</keyword>
<feature type="chain" id="PRO_5039632110" evidence="5">
    <location>
        <begin position="22"/>
        <end position="447"/>
    </location>
</feature>
<comment type="similarity">
    <text evidence="2">Belongs to the bacterial solute-binding protein 1 family.</text>
</comment>